<dbReference type="InterPro" id="IPR036188">
    <property type="entry name" value="FAD/NAD-bd_sf"/>
</dbReference>
<evidence type="ECO:0000313" key="2">
    <source>
        <dbReference type="Proteomes" id="UP001519345"/>
    </source>
</evidence>
<proteinExistence type="predicted"/>
<dbReference type="Gene3D" id="3.50.50.60">
    <property type="entry name" value="FAD/NAD(P)-binding domain"/>
    <property type="match status" value="1"/>
</dbReference>
<sequence length="141" mass="15849">MVKFLEEKGIKWVPGMKYPDNYPEKPDGKIGRSLEAEIFDARKLGEMAENFRIGGLEAPIPLYSGVKVTSLPKAFTNFQDFTTVVGMFINGFKHKIKREKPLSIGAGLVASLMKIVNYLKAPVWLSTPLKDMLTKTTRLWA</sequence>
<name>A0ABS4IE85_9BACI</name>
<evidence type="ECO:0000313" key="1">
    <source>
        <dbReference type="EMBL" id="MBP1969271.1"/>
    </source>
</evidence>
<keyword evidence="2" id="KW-1185">Reference proteome</keyword>
<dbReference type="Proteomes" id="UP001519345">
    <property type="component" value="Unassembled WGS sequence"/>
</dbReference>
<dbReference type="EMBL" id="JAGGKX010000005">
    <property type="protein sequence ID" value="MBP1969271.1"/>
    <property type="molecule type" value="Genomic_DNA"/>
</dbReference>
<protein>
    <submittedName>
        <fullName evidence="1">Uncharacterized protein</fullName>
    </submittedName>
</protein>
<gene>
    <name evidence="1" type="ORF">J2Z83_001375</name>
</gene>
<comment type="caution">
    <text evidence="1">The sequence shown here is derived from an EMBL/GenBank/DDBJ whole genome shotgun (WGS) entry which is preliminary data.</text>
</comment>
<accession>A0ABS4IE85</accession>
<reference evidence="1 2" key="1">
    <citation type="submission" date="2021-03" db="EMBL/GenBank/DDBJ databases">
        <title>Genomic Encyclopedia of Type Strains, Phase IV (KMG-IV): sequencing the most valuable type-strain genomes for metagenomic binning, comparative biology and taxonomic classification.</title>
        <authorList>
            <person name="Goeker M."/>
        </authorList>
    </citation>
    <scope>NUCLEOTIDE SEQUENCE [LARGE SCALE GENOMIC DNA]</scope>
    <source>
        <strain evidence="1 2">DSM 25609</strain>
    </source>
</reference>
<organism evidence="1 2">
    <name type="scientific">Virgibacillus natechei</name>
    <dbReference type="NCBI Taxonomy" id="1216297"/>
    <lineage>
        <taxon>Bacteria</taxon>
        <taxon>Bacillati</taxon>
        <taxon>Bacillota</taxon>
        <taxon>Bacilli</taxon>
        <taxon>Bacillales</taxon>
        <taxon>Bacillaceae</taxon>
        <taxon>Virgibacillus</taxon>
    </lineage>
</organism>
<dbReference type="RefSeq" id="WP_209462471.1">
    <property type="nucleotide sequence ID" value="NZ_CP110224.1"/>
</dbReference>